<comment type="caution">
    <text evidence="2">The sequence shown here is derived from an EMBL/GenBank/DDBJ whole genome shotgun (WGS) entry which is preliminary data.</text>
</comment>
<evidence type="ECO:0000313" key="3">
    <source>
        <dbReference type="Proteomes" id="UP000261931"/>
    </source>
</evidence>
<sequence length="410" mass="44635">MSYTAHEIAFLQDLVAKGSGQKAASSTSRSLGQHYGMGQHIGNRFIFTEADAARARHMLVNANIAIEPPSTGLRRAEAAQNNPAREKAGTLPPHEDSIAVKAAHGHCDLDGLPVATQGHKYWSKFAESTQREIEEKASFLHETLFEPEVTRPVKTLDLPLGGPRGVRTALEALIELNLIATRDHLGTPKSIDKTKDDTTGAETLRTLNKTLSLMQRLTGNDKGSLGLHPAVYFYGPTGRHSSPMFMGTVGLFAQKLANNDSGYFGKFTKVRSELERVLVDNKDLISIILQRVQSYRRTDRFQSLLDSLVSGLLEGEPITEDYIVTATGFTGKILTGTATKSVKEFTDDTKSGVFIRSALSSALKCPICRGYLDVAKSVSYDHGTRVREGGVGSAENCALTHPYCNQSVKN</sequence>
<evidence type="ECO:0000256" key="1">
    <source>
        <dbReference type="SAM" id="MobiDB-lite"/>
    </source>
</evidence>
<reference evidence="2 3" key="1">
    <citation type="submission" date="2018-08" db="EMBL/GenBank/DDBJ databases">
        <title>Hydrogenophaga sp. LA-38 isolated from sludge.</title>
        <authorList>
            <person name="Im W.-T."/>
        </authorList>
    </citation>
    <scope>NUCLEOTIDE SEQUENCE [LARGE SCALE GENOMIC DNA]</scope>
    <source>
        <strain evidence="2 3">LA-38</strain>
    </source>
</reference>
<gene>
    <name evidence="2" type="ORF">DY262_20410</name>
</gene>
<dbReference type="AlphaFoldDB" id="A0A372EE40"/>
<dbReference type="Proteomes" id="UP000261931">
    <property type="component" value="Unassembled WGS sequence"/>
</dbReference>
<accession>A0A372EE40</accession>
<organism evidence="2 3">
    <name type="scientific">Hydrogenophaga borbori</name>
    <dbReference type="NCBI Taxonomy" id="2294117"/>
    <lineage>
        <taxon>Bacteria</taxon>
        <taxon>Pseudomonadati</taxon>
        <taxon>Pseudomonadota</taxon>
        <taxon>Betaproteobacteria</taxon>
        <taxon>Burkholderiales</taxon>
        <taxon>Comamonadaceae</taxon>
        <taxon>Hydrogenophaga</taxon>
    </lineage>
</organism>
<evidence type="ECO:0008006" key="4">
    <source>
        <dbReference type="Google" id="ProtNLM"/>
    </source>
</evidence>
<name>A0A372EE40_9BURK</name>
<proteinExistence type="predicted"/>
<feature type="region of interest" description="Disordered" evidence="1">
    <location>
        <begin position="71"/>
        <end position="92"/>
    </location>
</feature>
<evidence type="ECO:0000313" key="2">
    <source>
        <dbReference type="EMBL" id="RFP76142.1"/>
    </source>
</evidence>
<dbReference type="RefSeq" id="WP_116960909.1">
    <property type="nucleotide sequence ID" value="NZ_QVLS01000017.1"/>
</dbReference>
<protein>
    <recommendedName>
        <fullName evidence="4">HNH endonuclease</fullName>
    </recommendedName>
</protein>
<dbReference type="EMBL" id="QVLS01000017">
    <property type="protein sequence ID" value="RFP76142.1"/>
    <property type="molecule type" value="Genomic_DNA"/>
</dbReference>
<keyword evidence="3" id="KW-1185">Reference proteome</keyword>